<evidence type="ECO:0000313" key="3">
    <source>
        <dbReference type="Proteomes" id="UP000754644"/>
    </source>
</evidence>
<proteinExistence type="predicted"/>
<dbReference type="PANTHER" id="PTHR45655">
    <property type="entry name" value="GUANYLATE CYCLASE SOLUBLE SUBUNIT BETA-2"/>
    <property type="match status" value="1"/>
</dbReference>
<feature type="domain" description="Heme NO-binding" evidence="1">
    <location>
        <begin position="2"/>
        <end position="148"/>
    </location>
</feature>
<dbReference type="PANTHER" id="PTHR45655:SF13">
    <property type="entry name" value="SOLUBLE GUANYLATE CYCLASE GCY-32-RELATED"/>
    <property type="match status" value="1"/>
</dbReference>
<reference evidence="2" key="1">
    <citation type="submission" date="2020-05" db="EMBL/GenBank/DDBJ databases">
        <title>Sulfur intermediates as new biogeochemical hubs in an aquatic model microbial ecosystem.</title>
        <authorList>
            <person name="Vigneron A."/>
        </authorList>
    </citation>
    <scope>NUCLEOTIDE SEQUENCE</scope>
    <source>
        <strain evidence="2">Bin.250</strain>
    </source>
</reference>
<dbReference type="EMBL" id="JABMOJ010000199">
    <property type="protein sequence ID" value="NQV64784.1"/>
    <property type="molecule type" value="Genomic_DNA"/>
</dbReference>
<dbReference type="InterPro" id="IPR024096">
    <property type="entry name" value="NO_sig/Golgi_transp_ligand-bd"/>
</dbReference>
<evidence type="ECO:0000313" key="2">
    <source>
        <dbReference type="EMBL" id="NQV64784.1"/>
    </source>
</evidence>
<evidence type="ECO:0000259" key="1">
    <source>
        <dbReference type="Pfam" id="PF07700"/>
    </source>
</evidence>
<sequence>MQEHGEPLWQLILESTEIEVDVFLSMRQYDDTTTLSLIAASAQATNMEVDAFLESFGFYWLTVFAPTDYGALLKLTGDDPFAFLRNLNVLHERISTSFLEFRPPVFSVIQVSDECIELQYNSTRKGLTSFVEGILRGLPTMLNVTMVVELMERAAVQQGEQSLFRITKAGAQRGRS</sequence>
<dbReference type="Pfam" id="PF07700">
    <property type="entry name" value="HNOB"/>
    <property type="match status" value="1"/>
</dbReference>
<comment type="caution">
    <text evidence="2">The sequence shown here is derived from an EMBL/GenBank/DDBJ whole genome shotgun (WGS) entry which is preliminary data.</text>
</comment>
<dbReference type="GO" id="GO:0020037">
    <property type="term" value="F:heme binding"/>
    <property type="evidence" value="ECO:0007669"/>
    <property type="project" value="InterPro"/>
</dbReference>
<accession>A0A973A7J5</accession>
<dbReference type="AlphaFoldDB" id="A0A973A7J5"/>
<organism evidence="2 3">
    <name type="scientific">SAR86 cluster bacterium</name>
    <dbReference type="NCBI Taxonomy" id="2030880"/>
    <lineage>
        <taxon>Bacteria</taxon>
        <taxon>Pseudomonadati</taxon>
        <taxon>Pseudomonadota</taxon>
        <taxon>Gammaproteobacteria</taxon>
        <taxon>SAR86 cluster</taxon>
    </lineage>
</organism>
<name>A0A973A7J5_9GAMM</name>
<gene>
    <name evidence="2" type="ORF">HQ497_05400</name>
</gene>
<dbReference type="Proteomes" id="UP000754644">
    <property type="component" value="Unassembled WGS sequence"/>
</dbReference>
<dbReference type="InterPro" id="IPR011644">
    <property type="entry name" value="Heme_NO-bd"/>
</dbReference>
<dbReference type="InterPro" id="IPR038158">
    <property type="entry name" value="H-NOX_domain_sf"/>
</dbReference>
<dbReference type="SUPFAM" id="SSF111126">
    <property type="entry name" value="Ligand-binding domain in the NO signalling and Golgi transport"/>
    <property type="match status" value="1"/>
</dbReference>
<protein>
    <submittedName>
        <fullName evidence="2">Heme NO-binding domain-containing protein</fullName>
    </submittedName>
</protein>
<dbReference type="Gene3D" id="3.90.1520.10">
    <property type="entry name" value="H-NOX domain"/>
    <property type="match status" value="1"/>
</dbReference>